<keyword evidence="3" id="KW-0238">DNA-binding</keyword>
<dbReference type="PROSITE" id="PS50811">
    <property type="entry name" value="WRKY"/>
    <property type="match status" value="1"/>
</dbReference>
<name>A0A8S0SYX8_OLEEU</name>
<comment type="caution">
    <text evidence="7">The sequence shown here is derived from an EMBL/GenBank/DDBJ whole genome shotgun (WGS) entry which is preliminary data.</text>
</comment>
<dbReference type="PANTHER" id="PTHR31221">
    <property type="entry name" value="WRKY TRANSCRIPTION FACTOR PROTEIN 1-RELATED"/>
    <property type="match status" value="1"/>
</dbReference>
<comment type="subcellular location">
    <subcellularLocation>
        <location evidence="1">Nucleus</location>
    </subcellularLocation>
</comment>
<accession>A0A8S0SYX8</accession>
<keyword evidence="2" id="KW-0805">Transcription regulation</keyword>
<dbReference type="Gramene" id="OE9A016757T1">
    <property type="protein sequence ID" value="OE9A016757C1"/>
    <property type="gene ID" value="OE9A016757"/>
</dbReference>
<dbReference type="PANTHER" id="PTHR31221:SF193">
    <property type="entry name" value="WRKY TRANSCRIPTION FACTOR PROTEIN 1-RELATED"/>
    <property type="match status" value="1"/>
</dbReference>
<evidence type="ECO:0000256" key="2">
    <source>
        <dbReference type="ARBA" id="ARBA00023015"/>
    </source>
</evidence>
<keyword evidence="5" id="KW-0539">Nucleus</keyword>
<dbReference type="AlphaFoldDB" id="A0A8S0SYX8"/>
<dbReference type="InterPro" id="IPR003657">
    <property type="entry name" value="WRKY_dom"/>
</dbReference>
<dbReference type="Gene3D" id="2.20.25.80">
    <property type="entry name" value="WRKY domain"/>
    <property type="match status" value="1"/>
</dbReference>
<proteinExistence type="predicted"/>
<dbReference type="SMART" id="SM00774">
    <property type="entry name" value="WRKY"/>
    <property type="match status" value="1"/>
</dbReference>
<feature type="domain" description="WRKY" evidence="6">
    <location>
        <begin position="1"/>
        <end position="64"/>
    </location>
</feature>
<evidence type="ECO:0000313" key="8">
    <source>
        <dbReference type="Proteomes" id="UP000594638"/>
    </source>
</evidence>
<organism evidence="7 8">
    <name type="scientific">Olea europaea subsp. europaea</name>
    <dbReference type="NCBI Taxonomy" id="158383"/>
    <lineage>
        <taxon>Eukaryota</taxon>
        <taxon>Viridiplantae</taxon>
        <taxon>Streptophyta</taxon>
        <taxon>Embryophyta</taxon>
        <taxon>Tracheophyta</taxon>
        <taxon>Spermatophyta</taxon>
        <taxon>Magnoliopsida</taxon>
        <taxon>eudicotyledons</taxon>
        <taxon>Gunneridae</taxon>
        <taxon>Pentapetalae</taxon>
        <taxon>asterids</taxon>
        <taxon>lamiids</taxon>
        <taxon>Lamiales</taxon>
        <taxon>Oleaceae</taxon>
        <taxon>Oleeae</taxon>
        <taxon>Olea</taxon>
    </lineage>
</organism>
<keyword evidence="8" id="KW-1185">Reference proteome</keyword>
<dbReference type="Pfam" id="PF03106">
    <property type="entry name" value="WRKY"/>
    <property type="match status" value="1"/>
</dbReference>
<gene>
    <name evidence="7" type="ORF">OLEA9_A016757</name>
</gene>
<dbReference type="InterPro" id="IPR044810">
    <property type="entry name" value="WRKY_plant"/>
</dbReference>
<dbReference type="GO" id="GO:0043565">
    <property type="term" value="F:sequence-specific DNA binding"/>
    <property type="evidence" value="ECO:0007669"/>
    <property type="project" value="InterPro"/>
</dbReference>
<keyword evidence="4" id="KW-0804">Transcription</keyword>
<evidence type="ECO:0000313" key="7">
    <source>
        <dbReference type="EMBL" id="CAA2997850.1"/>
    </source>
</evidence>
<dbReference type="Proteomes" id="UP000594638">
    <property type="component" value="Unassembled WGS sequence"/>
</dbReference>
<reference evidence="7 8" key="1">
    <citation type="submission" date="2019-12" db="EMBL/GenBank/DDBJ databases">
        <authorList>
            <person name="Alioto T."/>
            <person name="Alioto T."/>
            <person name="Gomez Garrido J."/>
        </authorList>
    </citation>
    <scope>NUCLEOTIDE SEQUENCE [LARGE SCALE GENOMIC DNA]</scope>
</reference>
<sequence>MLKTTSDGYNWRKYGQKQVKSPEGSWSYYRCTFSDCDARKIECCNQSNHVIETICRIHHNHDPPQKVNFSKERPELSVEPANGSNNTALAVAGSGLSECVLSTSRENLF</sequence>
<dbReference type="EMBL" id="CACTIH010005571">
    <property type="protein sequence ID" value="CAA2997850.1"/>
    <property type="molecule type" value="Genomic_DNA"/>
</dbReference>
<dbReference type="GO" id="GO:0005634">
    <property type="term" value="C:nucleus"/>
    <property type="evidence" value="ECO:0007669"/>
    <property type="project" value="UniProtKB-SubCell"/>
</dbReference>
<evidence type="ECO:0000256" key="4">
    <source>
        <dbReference type="ARBA" id="ARBA00023163"/>
    </source>
</evidence>
<evidence type="ECO:0000256" key="3">
    <source>
        <dbReference type="ARBA" id="ARBA00023125"/>
    </source>
</evidence>
<dbReference type="GO" id="GO:0003700">
    <property type="term" value="F:DNA-binding transcription factor activity"/>
    <property type="evidence" value="ECO:0007669"/>
    <property type="project" value="InterPro"/>
</dbReference>
<dbReference type="Gramene" id="OE9A016757T2">
    <property type="protein sequence ID" value="OE9A016757C2"/>
    <property type="gene ID" value="OE9A016757"/>
</dbReference>
<dbReference type="SUPFAM" id="SSF118290">
    <property type="entry name" value="WRKY DNA-binding domain"/>
    <property type="match status" value="1"/>
</dbReference>
<evidence type="ECO:0000256" key="1">
    <source>
        <dbReference type="ARBA" id="ARBA00004123"/>
    </source>
</evidence>
<protein>
    <submittedName>
        <fullName evidence="7">Probable WRKY transcription factor 32</fullName>
    </submittedName>
</protein>
<dbReference type="OrthoDB" id="764896at2759"/>
<evidence type="ECO:0000256" key="5">
    <source>
        <dbReference type="ARBA" id="ARBA00023242"/>
    </source>
</evidence>
<dbReference type="InterPro" id="IPR036576">
    <property type="entry name" value="WRKY_dom_sf"/>
</dbReference>
<evidence type="ECO:0000259" key="6">
    <source>
        <dbReference type="PROSITE" id="PS50811"/>
    </source>
</evidence>